<dbReference type="CDD" id="cd00117">
    <property type="entry name" value="TFP"/>
    <property type="match status" value="1"/>
</dbReference>
<name>A0A816B5L3_ADIRI</name>
<evidence type="ECO:0000313" key="1">
    <source>
        <dbReference type="EMBL" id="CAF1604558.1"/>
    </source>
</evidence>
<dbReference type="AlphaFoldDB" id="A0A816B5L3"/>
<keyword evidence="2" id="KW-1185">Reference proteome</keyword>
<evidence type="ECO:0000313" key="2">
    <source>
        <dbReference type="Proteomes" id="UP000663828"/>
    </source>
</evidence>
<organism evidence="1 2">
    <name type="scientific">Adineta ricciae</name>
    <name type="common">Rotifer</name>
    <dbReference type="NCBI Taxonomy" id="249248"/>
    <lineage>
        <taxon>Eukaryota</taxon>
        <taxon>Metazoa</taxon>
        <taxon>Spiralia</taxon>
        <taxon>Gnathifera</taxon>
        <taxon>Rotifera</taxon>
        <taxon>Eurotatoria</taxon>
        <taxon>Bdelloidea</taxon>
        <taxon>Adinetida</taxon>
        <taxon>Adinetidae</taxon>
        <taxon>Adineta</taxon>
    </lineage>
</organism>
<dbReference type="Proteomes" id="UP000663828">
    <property type="component" value="Unassembled WGS sequence"/>
</dbReference>
<protein>
    <submittedName>
        <fullName evidence="1">Uncharacterized protein</fullName>
    </submittedName>
</protein>
<accession>A0A816B5L3</accession>
<sequence>MVPTENKQGAKRFATTSLMSKKEALPRGTIISIRNKFGINISKQNLPSTITKSSSQQLSDAVEKFLNDDEISRLTPDKKRTIDGKQVRLLLNHLVNLHQRFVVETNYDCSYSTFTRHIPSYLVSPKPNEWGNCLCIVAIRELLNELLSEQAGKRITELNIISDSPVSQYKNKTTIYFLKKLNPDESFKGAKKLMNKIINSTNIRLYFYKKEDSDALRERIPPLTTIKGTSMFHEIIAKPNGELFKTPLMMCNFTTVQMNEITYISTSSMLMNYIATSAAAAGWCYQCNSKNPRCGMHIDPSMKVDKTPCNGQCYTYIRKNIVYRGCSWEHGFMTPQITEYATEEKDGLWRFCNTSLCNSDGSSLIRESCDNQLCEYFDLPENCESHNLYTVCGKQCGNQMC</sequence>
<reference evidence="1" key="1">
    <citation type="submission" date="2021-02" db="EMBL/GenBank/DDBJ databases">
        <authorList>
            <person name="Nowell W R."/>
        </authorList>
    </citation>
    <scope>NUCLEOTIDE SEQUENCE</scope>
</reference>
<comment type="caution">
    <text evidence="1">The sequence shown here is derived from an EMBL/GenBank/DDBJ whole genome shotgun (WGS) entry which is preliminary data.</text>
</comment>
<dbReference type="EMBL" id="CAJNOR010006838">
    <property type="protein sequence ID" value="CAF1604558.1"/>
    <property type="molecule type" value="Genomic_DNA"/>
</dbReference>
<gene>
    <name evidence="1" type="ORF">XAT740_LOCUS48123</name>
</gene>
<proteinExistence type="predicted"/>